<dbReference type="AlphaFoldDB" id="A0A4Q7CKD0"/>
<dbReference type="GO" id="GO:0004519">
    <property type="term" value="F:endonuclease activity"/>
    <property type="evidence" value="ECO:0007669"/>
    <property type="project" value="UniProtKB-KW"/>
</dbReference>
<accession>A0A4Q7CKD0</accession>
<evidence type="ECO:0000259" key="5">
    <source>
        <dbReference type="Pfam" id="PF01420"/>
    </source>
</evidence>
<dbReference type="PANTHER" id="PTHR30408">
    <property type="entry name" value="TYPE-1 RESTRICTION ENZYME ECOKI SPECIFICITY PROTEIN"/>
    <property type="match status" value="1"/>
</dbReference>
<protein>
    <submittedName>
        <fullName evidence="6">Restriction endonuclease subunit S</fullName>
    </submittedName>
</protein>
<comment type="similarity">
    <text evidence="1">Belongs to the type-I restriction system S methylase family.</text>
</comment>
<dbReference type="InterPro" id="IPR052021">
    <property type="entry name" value="Type-I_RS_S_subunit"/>
</dbReference>
<feature type="non-terminal residue" evidence="6">
    <location>
        <position position="350"/>
    </location>
</feature>
<dbReference type="InterPro" id="IPR000055">
    <property type="entry name" value="Restrct_endonuc_typeI_TRD"/>
</dbReference>
<dbReference type="GO" id="GO:0009307">
    <property type="term" value="P:DNA restriction-modification system"/>
    <property type="evidence" value="ECO:0007669"/>
    <property type="project" value="UniProtKB-KW"/>
</dbReference>
<evidence type="ECO:0000256" key="2">
    <source>
        <dbReference type="ARBA" id="ARBA00022747"/>
    </source>
</evidence>
<keyword evidence="6" id="KW-0255">Endonuclease</keyword>
<feature type="domain" description="Type I restriction modification DNA specificity" evidence="5">
    <location>
        <begin position="229"/>
        <end position="342"/>
    </location>
</feature>
<comment type="caution">
    <text evidence="6">The sequence shown here is derived from an EMBL/GenBank/DDBJ whole genome shotgun (WGS) entry which is preliminary data.</text>
</comment>
<dbReference type="Proteomes" id="UP000293854">
    <property type="component" value="Unassembled WGS sequence"/>
</dbReference>
<name>A0A4Q7CKD0_9STAP</name>
<dbReference type="Pfam" id="PF01420">
    <property type="entry name" value="Methylase_S"/>
    <property type="match status" value="2"/>
</dbReference>
<dbReference type="GO" id="GO:0003677">
    <property type="term" value="F:DNA binding"/>
    <property type="evidence" value="ECO:0007669"/>
    <property type="project" value="UniProtKB-KW"/>
</dbReference>
<keyword evidence="3" id="KW-0238">DNA-binding</keyword>
<gene>
    <name evidence="6" type="ORF">EIG99_10380</name>
</gene>
<proteinExistence type="inferred from homology"/>
<keyword evidence="4" id="KW-0175">Coiled coil</keyword>
<dbReference type="RefSeq" id="WP_130135688.1">
    <property type="nucleotide sequence ID" value="NZ_RQTE01000219.1"/>
</dbReference>
<keyword evidence="6" id="KW-0540">Nuclease</keyword>
<evidence type="ECO:0000256" key="4">
    <source>
        <dbReference type="SAM" id="Coils"/>
    </source>
</evidence>
<dbReference type="Gene3D" id="3.90.220.20">
    <property type="entry name" value="DNA methylase specificity domains"/>
    <property type="match status" value="2"/>
</dbReference>
<sequence>MSEDKQQKRNIPELRFPEFSGEWEEKKLGDLGEYLKSYPFSRAKEGKGKYKHIHYGDIHTKLSGKIDSSESLPSIMQGSEFTVVEKGDIVFADASEDYADLGKAVMINFSDDNVIAGLHTHLFRPIKYLAPDFLVYSTNTEKYRKHITKEGNGISVLGISKTNLSKFKVLLPSFKEQQKIGDFFSKLDRLIELEEKKLALLEEQKKGYMQKIFSQELRFKDDNGNEYPKWSIKKIEDISKVNKGFTPNTKNDEYWNGEEQNWLSIAGMTEKYLYKGNKGITEKGALKHAKVEKNTLIMSFKLTLGKLAIVKKPIYTNEAICHFEWKNNNIDTEYMYYYLTSINIKTFGAQ</sequence>
<dbReference type="PANTHER" id="PTHR30408:SF12">
    <property type="entry name" value="TYPE I RESTRICTION ENZYME MJAVIII SPECIFICITY SUBUNIT"/>
    <property type="match status" value="1"/>
</dbReference>
<feature type="coiled-coil region" evidence="4">
    <location>
        <begin position="184"/>
        <end position="211"/>
    </location>
</feature>
<keyword evidence="2" id="KW-0680">Restriction system</keyword>
<evidence type="ECO:0000313" key="6">
    <source>
        <dbReference type="EMBL" id="RZI00846.1"/>
    </source>
</evidence>
<feature type="domain" description="Type I restriction modification DNA specificity" evidence="5">
    <location>
        <begin position="22"/>
        <end position="202"/>
    </location>
</feature>
<organism evidence="6 7">
    <name type="scientific">Staphylococcus condimenti</name>
    <dbReference type="NCBI Taxonomy" id="70255"/>
    <lineage>
        <taxon>Bacteria</taxon>
        <taxon>Bacillati</taxon>
        <taxon>Bacillota</taxon>
        <taxon>Bacilli</taxon>
        <taxon>Bacillales</taxon>
        <taxon>Staphylococcaceae</taxon>
        <taxon>Staphylococcus</taxon>
    </lineage>
</organism>
<evidence type="ECO:0000256" key="1">
    <source>
        <dbReference type="ARBA" id="ARBA00010923"/>
    </source>
</evidence>
<reference evidence="6 7" key="1">
    <citation type="submission" date="2018-11" db="EMBL/GenBank/DDBJ databases">
        <title>Genomic profiling of Staphylococcus species from a Poultry farm system in KwaZulu-Natal, South Africa.</title>
        <authorList>
            <person name="Amoako D.G."/>
            <person name="Somboro A.M."/>
            <person name="Abia A.L.K."/>
            <person name="Bester L.A."/>
            <person name="Essack S.Y."/>
        </authorList>
    </citation>
    <scope>NUCLEOTIDE SEQUENCE [LARGE SCALE GENOMIC DNA]</scope>
    <source>
        <strain evidence="6 7">SA11</strain>
    </source>
</reference>
<keyword evidence="6" id="KW-0378">Hydrolase</keyword>
<evidence type="ECO:0000256" key="3">
    <source>
        <dbReference type="ARBA" id="ARBA00023125"/>
    </source>
</evidence>
<dbReference type="InterPro" id="IPR044946">
    <property type="entry name" value="Restrct_endonuc_typeI_TRD_sf"/>
</dbReference>
<evidence type="ECO:0000313" key="7">
    <source>
        <dbReference type="Proteomes" id="UP000293854"/>
    </source>
</evidence>
<dbReference type="SUPFAM" id="SSF116734">
    <property type="entry name" value="DNA methylase specificity domain"/>
    <property type="match status" value="2"/>
</dbReference>
<dbReference type="EMBL" id="RQTE01000219">
    <property type="protein sequence ID" value="RZI00846.1"/>
    <property type="molecule type" value="Genomic_DNA"/>
</dbReference>